<dbReference type="PANTHER" id="PTHR12907">
    <property type="entry name" value="EGL NINE HOMOLOG-RELATED"/>
    <property type="match status" value="1"/>
</dbReference>
<organism evidence="8 9">
    <name type="scientific">Thiohalophilus thiocyanatoxydans</name>
    <dbReference type="NCBI Taxonomy" id="381308"/>
    <lineage>
        <taxon>Bacteria</taxon>
        <taxon>Pseudomonadati</taxon>
        <taxon>Pseudomonadota</taxon>
        <taxon>Gammaproteobacteria</taxon>
        <taxon>Thiohalomonadales</taxon>
        <taxon>Thiohalophilaceae</taxon>
        <taxon>Thiohalophilus</taxon>
    </lineage>
</organism>
<dbReference type="SMART" id="SM00702">
    <property type="entry name" value="P4Hc"/>
    <property type="match status" value="1"/>
</dbReference>
<proteinExistence type="predicted"/>
<keyword evidence="6" id="KW-0408">Iron</keyword>
<keyword evidence="4" id="KW-0223">Dioxygenase</keyword>
<evidence type="ECO:0000313" key="8">
    <source>
        <dbReference type="EMBL" id="TDY00507.1"/>
    </source>
</evidence>
<keyword evidence="5" id="KW-0560">Oxidoreductase</keyword>
<evidence type="ECO:0000256" key="2">
    <source>
        <dbReference type="ARBA" id="ARBA00022723"/>
    </source>
</evidence>
<feature type="domain" description="Fe2OG dioxygenase" evidence="7">
    <location>
        <begin position="109"/>
        <end position="208"/>
    </location>
</feature>
<dbReference type="GO" id="GO:0008198">
    <property type="term" value="F:ferrous iron binding"/>
    <property type="evidence" value="ECO:0007669"/>
    <property type="project" value="TreeGrafter"/>
</dbReference>
<accession>A0A4R8IS97</accession>
<dbReference type="InterPro" id="IPR005123">
    <property type="entry name" value="Oxoglu/Fe-dep_dioxygenase_dom"/>
</dbReference>
<dbReference type="InterPro" id="IPR006620">
    <property type="entry name" value="Pro_4_hyd_alph"/>
</dbReference>
<evidence type="ECO:0000256" key="3">
    <source>
        <dbReference type="ARBA" id="ARBA00022896"/>
    </source>
</evidence>
<dbReference type="PANTHER" id="PTHR12907:SF26">
    <property type="entry name" value="HIF PROLYL HYDROXYLASE, ISOFORM C"/>
    <property type="match status" value="1"/>
</dbReference>
<name>A0A4R8IS97_9GAMM</name>
<protein>
    <submittedName>
        <fullName evidence="8">SM-20-related protein</fullName>
    </submittedName>
</protein>
<dbReference type="Proteomes" id="UP000294914">
    <property type="component" value="Unassembled WGS sequence"/>
</dbReference>
<keyword evidence="3" id="KW-0847">Vitamin C</keyword>
<dbReference type="PROSITE" id="PS51471">
    <property type="entry name" value="FE2OG_OXY"/>
    <property type="match status" value="1"/>
</dbReference>
<comment type="cofactor">
    <cofactor evidence="1">
        <name>L-ascorbate</name>
        <dbReference type="ChEBI" id="CHEBI:38290"/>
    </cofactor>
</comment>
<evidence type="ECO:0000313" key="9">
    <source>
        <dbReference type="Proteomes" id="UP000294914"/>
    </source>
</evidence>
<dbReference type="RefSeq" id="WP_134084079.1">
    <property type="nucleotide sequence ID" value="NZ_SOQX01000005.1"/>
</dbReference>
<gene>
    <name evidence="8" type="ORF">EDC23_2008</name>
</gene>
<dbReference type="GO" id="GO:0071456">
    <property type="term" value="P:cellular response to hypoxia"/>
    <property type="evidence" value="ECO:0007669"/>
    <property type="project" value="TreeGrafter"/>
</dbReference>
<dbReference type="GO" id="GO:0031418">
    <property type="term" value="F:L-ascorbic acid binding"/>
    <property type="evidence" value="ECO:0007669"/>
    <property type="project" value="UniProtKB-KW"/>
</dbReference>
<dbReference type="Pfam" id="PF13640">
    <property type="entry name" value="2OG-FeII_Oxy_3"/>
    <property type="match status" value="1"/>
</dbReference>
<reference evidence="8 9" key="1">
    <citation type="submission" date="2019-03" db="EMBL/GenBank/DDBJ databases">
        <title>Genomic Encyclopedia of Type Strains, Phase IV (KMG-IV): sequencing the most valuable type-strain genomes for metagenomic binning, comparative biology and taxonomic classification.</title>
        <authorList>
            <person name="Goeker M."/>
        </authorList>
    </citation>
    <scope>NUCLEOTIDE SEQUENCE [LARGE SCALE GENOMIC DNA]</scope>
    <source>
        <strain evidence="8 9">DSM 16326</strain>
    </source>
</reference>
<dbReference type="InterPro" id="IPR044862">
    <property type="entry name" value="Pro_4_hyd_alph_FE2OG_OXY"/>
</dbReference>
<dbReference type="EMBL" id="SOQX01000005">
    <property type="protein sequence ID" value="TDY00507.1"/>
    <property type="molecule type" value="Genomic_DNA"/>
</dbReference>
<evidence type="ECO:0000256" key="1">
    <source>
        <dbReference type="ARBA" id="ARBA00001961"/>
    </source>
</evidence>
<sequence>MTIQSLANFVSNDSMITRQLARTGYAVVDNYLPGGQITTIREEMARAWQNGSFRNAAVGPGIKRALQPAIRNDRILWLEEAACSSAQQRYLASLEILRKRLNRELLLGLFNFEGHMAVYPPGARYQRHIDQFRNTRTRRVSSVLYLNDGWDMDDGGALRLYLDNDKLQPYQDIYPYAGRLVTFLSDRFYHEVLPARRARYSIAGWFRQRDNTLAG</sequence>
<evidence type="ECO:0000256" key="6">
    <source>
        <dbReference type="ARBA" id="ARBA00023004"/>
    </source>
</evidence>
<dbReference type="OrthoDB" id="9783171at2"/>
<keyword evidence="2" id="KW-0479">Metal-binding</keyword>
<dbReference type="GO" id="GO:0031543">
    <property type="term" value="F:peptidyl-proline dioxygenase activity"/>
    <property type="evidence" value="ECO:0007669"/>
    <property type="project" value="TreeGrafter"/>
</dbReference>
<evidence type="ECO:0000256" key="5">
    <source>
        <dbReference type="ARBA" id="ARBA00023002"/>
    </source>
</evidence>
<comment type="caution">
    <text evidence="8">The sequence shown here is derived from an EMBL/GenBank/DDBJ whole genome shotgun (WGS) entry which is preliminary data.</text>
</comment>
<dbReference type="Gene3D" id="2.60.120.620">
    <property type="entry name" value="q2cbj1_9rhob like domain"/>
    <property type="match status" value="1"/>
</dbReference>
<evidence type="ECO:0000259" key="7">
    <source>
        <dbReference type="PROSITE" id="PS51471"/>
    </source>
</evidence>
<dbReference type="InterPro" id="IPR051559">
    <property type="entry name" value="HIF_prolyl_hydroxylases"/>
</dbReference>
<evidence type="ECO:0000256" key="4">
    <source>
        <dbReference type="ARBA" id="ARBA00022964"/>
    </source>
</evidence>
<keyword evidence="9" id="KW-1185">Reference proteome</keyword>
<dbReference type="AlphaFoldDB" id="A0A4R8IS97"/>